<dbReference type="GO" id="GO:0016757">
    <property type="term" value="F:glycosyltransferase activity"/>
    <property type="evidence" value="ECO:0007669"/>
    <property type="project" value="UniProtKB-KW"/>
</dbReference>
<dbReference type="PANTHER" id="PTHR43630">
    <property type="entry name" value="POLY-BETA-1,6-N-ACETYL-D-GLUCOSAMINE SYNTHASE"/>
    <property type="match status" value="1"/>
</dbReference>
<keyword evidence="4" id="KW-0472">Membrane</keyword>
<gene>
    <name evidence="6" type="ordered locus">Bcell_1431</name>
</gene>
<dbReference type="Pfam" id="PF00535">
    <property type="entry name" value="Glycos_transf_2"/>
    <property type="match status" value="1"/>
</dbReference>
<dbReference type="HOGENOM" id="CLU_044042_1_0_9"/>
<sequence length="457" mass="52730">MFLQISLIFVLIFVIFQTFYMFIPLLTIKGLNKYKKVDKENGVSILIPAYNEEKVILNCLQGIVNLNYNNVEAIFINDGSTDRTLDILTQHLQLVPVYNRLPAVKIPHEAIIDIYASTLYPKVLVIDKKNGGKADALNAGIEYARKEYVVTLDADSILDKESLHVINSTFSDNHILAIGGMVQIGQGFQGNYLKPRPTFINPGIIRFQILQYFTAFYMHKYTQSKLKSITVIAGAFGAFRRKVLFEVDGFRKTIGEDMDITLKIQRLIKTKYKNHRLIFVPQALCYTECPETFRALFNQRVRWQKAFVDCFFMYRKNFFHKLGVRLSLFFLGDGVLLGTINAFTALLIPLFLIFNRDHYMVALGLFTITFILGIFQSIATIEVSKRLGIKYTRMDYLRISLFIPLEIVTYRLLGILFVTIGTFMFFVNKDKWDKANRTGTNYQMYEDVPLLENHKAM</sequence>
<dbReference type="KEGG" id="bco:Bcell_1431"/>
<evidence type="ECO:0000256" key="3">
    <source>
        <dbReference type="ARBA" id="ARBA00022679"/>
    </source>
</evidence>
<evidence type="ECO:0000259" key="5">
    <source>
        <dbReference type="Pfam" id="PF00535"/>
    </source>
</evidence>
<evidence type="ECO:0000313" key="6">
    <source>
        <dbReference type="EMBL" id="ADU29694.1"/>
    </source>
</evidence>
<dbReference type="AlphaFoldDB" id="E6TUD8"/>
<dbReference type="CDD" id="cd06423">
    <property type="entry name" value="CESA_like"/>
    <property type="match status" value="1"/>
</dbReference>
<dbReference type="Proteomes" id="UP000001401">
    <property type="component" value="Chromosome"/>
</dbReference>
<evidence type="ECO:0000313" key="7">
    <source>
        <dbReference type="Proteomes" id="UP000001401"/>
    </source>
</evidence>
<dbReference type="eggNOG" id="COG1215">
    <property type="taxonomic scope" value="Bacteria"/>
</dbReference>
<dbReference type="SUPFAM" id="SSF53448">
    <property type="entry name" value="Nucleotide-diphospho-sugar transferases"/>
    <property type="match status" value="1"/>
</dbReference>
<name>E6TUD8_EVAC2</name>
<keyword evidence="4" id="KW-0812">Transmembrane</keyword>
<keyword evidence="3 6" id="KW-0808">Transferase</keyword>
<dbReference type="PANTHER" id="PTHR43630:SF1">
    <property type="entry name" value="POLY-BETA-1,6-N-ACETYL-D-GLUCOSAMINE SYNTHASE"/>
    <property type="match status" value="1"/>
</dbReference>
<reference evidence="6" key="1">
    <citation type="submission" date="2010-12" db="EMBL/GenBank/DDBJ databases">
        <title>Complete sequence of Bacillus cellulosilyticus DSM 2522.</title>
        <authorList>
            <consortium name="US DOE Joint Genome Institute"/>
            <person name="Lucas S."/>
            <person name="Copeland A."/>
            <person name="Lapidus A."/>
            <person name="Cheng J.-F."/>
            <person name="Bruce D."/>
            <person name="Goodwin L."/>
            <person name="Pitluck S."/>
            <person name="Chertkov O."/>
            <person name="Detter J.C."/>
            <person name="Han C."/>
            <person name="Tapia R."/>
            <person name="Land M."/>
            <person name="Hauser L."/>
            <person name="Jeffries C."/>
            <person name="Kyrpides N."/>
            <person name="Ivanova N."/>
            <person name="Mikhailova N."/>
            <person name="Brumm P."/>
            <person name="Mead D."/>
            <person name="Woyke T."/>
        </authorList>
    </citation>
    <scope>NUCLEOTIDE SEQUENCE [LARGE SCALE GENOMIC DNA]</scope>
    <source>
        <strain evidence="6">DSM 2522</strain>
    </source>
</reference>
<accession>E6TUD8</accession>
<dbReference type="InterPro" id="IPR001173">
    <property type="entry name" value="Glyco_trans_2-like"/>
</dbReference>
<feature type="domain" description="Glycosyltransferase 2-like" evidence="5">
    <location>
        <begin position="44"/>
        <end position="244"/>
    </location>
</feature>
<dbReference type="STRING" id="649639.Bcell_1431"/>
<keyword evidence="7" id="KW-1185">Reference proteome</keyword>
<feature type="transmembrane region" description="Helical" evidence="4">
    <location>
        <begin position="326"/>
        <end position="353"/>
    </location>
</feature>
<evidence type="ECO:0000256" key="1">
    <source>
        <dbReference type="ARBA" id="ARBA00006739"/>
    </source>
</evidence>
<evidence type="ECO:0000256" key="2">
    <source>
        <dbReference type="ARBA" id="ARBA00022676"/>
    </source>
</evidence>
<organism evidence="6 7">
    <name type="scientific">Evansella cellulosilytica (strain ATCC 21833 / DSM 2522 / FERM P-1141 / JCM 9156 / N-4)</name>
    <name type="common">Bacillus cellulosilyticus</name>
    <dbReference type="NCBI Taxonomy" id="649639"/>
    <lineage>
        <taxon>Bacteria</taxon>
        <taxon>Bacillati</taxon>
        <taxon>Bacillota</taxon>
        <taxon>Bacilli</taxon>
        <taxon>Bacillales</taxon>
        <taxon>Bacillaceae</taxon>
        <taxon>Evansella</taxon>
    </lineage>
</organism>
<proteinExistence type="inferred from homology"/>
<keyword evidence="4" id="KW-1133">Transmembrane helix</keyword>
<protein>
    <submittedName>
        <fullName evidence="6">Glycosyl transferase family 2</fullName>
    </submittedName>
</protein>
<dbReference type="RefSeq" id="WP_013488031.1">
    <property type="nucleotide sequence ID" value="NC_014829.1"/>
</dbReference>
<dbReference type="InterPro" id="IPR029044">
    <property type="entry name" value="Nucleotide-diphossugar_trans"/>
</dbReference>
<dbReference type="EMBL" id="CP002394">
    <property type="protein sequence ID" value="ADU29694.1"/>
    <property type="molecule type" value="Genomic_DNA"/>
</dbReference>
<dbReference type="OrthoDB" id="9766299at2"/>
<keyword evidence="2" id="KW-0328">Glycosyltransferase</keyword>
<feature type="transmembrane region" description="Helical" evidence="4">
    <location>
        <begin position="6"/>
        <end position="26"/>
    </location>
</feature>
<feature type="transmembrane region" description="Helical" evidence="4">
    <location>
        <begin position="401"/>
        <end position="427"/>
    </location>
</feature>
<feature type="transmembrane region" description="Helical" evidence="4">
    <location>
        <begin position="359"/>
        <end position="381"/>
    </location>
</feature>
<evidence type="ECO:0000256" key="4">
    <source>
        <dbReference type="SAM" id="Phobius"/>
    </source>
</evidence>
<comment type="similarity">
    <text evidence="1">Belongs to the glycosyltransferase 2 family.</text>
</comment>
<dbReference type="Gene3D" id="3.90.550.10">
    <property type="entry name" value="Spore Coat Polysaccharide Biosynthesis Protein SpsA, Chain A"/>
    <property type="match status" value="1"/>
</dbReference>